<evidence type="ECO:0000313" key="2">
    <source>
        <dbReference type="Proteomes" id="UP001432251"/>
    </source>
</evidence>
<accession>A0ACD5APR2</accession>
<proteinExistence type="predicted"/>
<keyword evidence="2" id="KW-1185">Reference proteome</keyword>
<dbReference type="EMBL" id="CP146022">
    <property type="protein sequence ID" value="WWQ69018.1"/>
    <property type="molecule type" value="Genomic_DNA"/>
</dbReference>
<sequence length="216" mass="23507">MAVLLPDTDVSRRELVRHEGRPAELFLHTLADLPGFFDRDRLLRRGTLLFLYGEGVPLLDPHGDLAHARTRAGEILAAGPPPLSPPERERARYVLTCFMDDLIDTAPTTRSDRYEQLSLADFTLRAASDLLTAHHGAWTGIGRWLPRRLLSADPALGDALLAGHLKVAEHGDTAELTAAARQVLDLVGGPLREGYVQRRAPGGQGAYEEARGKAGA</sequence>
<organism evidence="1 2">
    <name type="scientific">Streptomyces citrinus</name>
    <dbReference type="NCBI Taxonomy" id="3118173"/>
    <lineage>
        <taxon>Bacteria</taxon>
        <taxon>Bacillati</taxon>
        <taxon>Actinomycetota</taxon>
        <taxon>Actinomycetes</taxon>
        <taxon>Kitasatosporales</taxon>
        <taxon>Streptomycetaceae</taxon>
        <taxon>Streptomyces</taxon>
    </lineage>
</organism>
<gene>
    <name evidence="1" type="ORF">V2W30_16580</name>
</gene>
<protein>
    <submittedName>
        <fullName evidence="1">Nucleotidyltransferase domain-containing protein</fullName>
    </submittedName>
</protein>
<evidence type="ECO:0000313" key="1">
    <source>
        <dbReference type="EMBL" id="WWQ69018.1"/>
    </source>
</evidence>
<name>A0ACD5APR2_9ACTN</name>
<dbReference type="Proteomes" id="UP001432251">
    <property type="component" value="Chromosome"/>
</dbReference>
<reference evidence="1" key="1">
    <citation type="journal article" date="2025" name="Int. J. Syst. Evol. Microbiol.">
        <title>Streptomyces citrinus sp. nov., with yellow diffusible pigment.</title>
        <authorList>
            <person name="He Y."/>
            <person name="Yang E."/>
            <person name="Xu J."/>
            <person name="Sun Y."/>
            <person name="Sun L."/>
        </authorList>
    </citation>
    <scope>NUCLEOTIDE SEQUENCE</scope>
    <source>
        <strain evidence="1">Q6</strain>
    </source>
</reference>